<dbReference type="OrthoDB" id="1844152at2759"/>
<dbReference type="PANTHER" id="PTHR46206">
    <property type="entry name" value="CYTOCHROME P450"/>
    <property type="match status" value="1"/>
</dbReference>
<dbReference type="GO" id="GO:0020037">
    <property type="term" value="F:heme binding"/>
    <property type="evidence" value="ECO:0007669"/>
    <property type="project" value="InterPro"/>
</dbReference>
<dbReference type="PANTHER" id="PTHR46206:SF5">
    <property type="entry name" value="P450, PUTATIVE (EUROFUNG)-RELATED"/>
    <property type="match status" value="1"/>
</dbReference>
<evidence type="ECO:0000256" key="2">
    <source>
        <dbReference type="ARBA" id="ARBA00004370"/>
    </source>
</evidence>
<evidence type="ECO:0000256" key="14">
    <source>
        <dbReference type="SAM" id="Phobius"/>
    </source>
</evidence>
<dbReference type="CDD" id="cd11041">
    <property type="entry name" value="CYP503A1-like"/>
    <property type="match status" value="1"/>
</dbReference>
<dbReference type="PRINTS" id="PR00465">
    <property type="entry name" value="EP450IV"/>
</dbReference>
<dbReference type="InterPro" id="IPR036396">
    <property type="entry name" value="Cyt_P450_sf"/>
</dbReference>
<keyword evidence="9 12" id="KW-0408">Iron</keyword>
<evidence type="ECO:0000256" key="10">
    <source>
        <dbReference type="ARBA" id="ARBA00023033"/>
    </source>
</evidence>
<proteinExistence type="inferred from homology"/>
<evidence type="ECO:0000256" key="8">
    <source>
        <dbReference type="ARBA" id="ARBA00023002"/>
    </source>
</evidence>
<dbReference type="Pfam" id="PF00067">
    <property type="entry name" value="p450"/>
    <property type="match status" value="1"/>
</dbReference>
<keyword evidence="10 13" id="KW-0503">Monooxygenase</keyword>
<comment type="similarity">
    <text evidence="3 13">Belongs to the cytochrome P450 family.</text>
</comment>
<protein>
    <submittedName>
        <fullName evidence="15">Cytochrome P450</fullName>
    </submittedName>
</protein>
<dbReference type="PRINTS" id="PR00385">
    <property type="entry name" value="P450"/>
</dbReference>
<comment type="cofactor">
    <cofactor evidence="1 12">
        <name>heme</name>
        <dbReference type="ChEBI" id="CHEBI:30413"/>
    </cofactor>
</comment>
<keyword evidence="8 13" id="KW-0560">Oxidoreductase</keyword>
<keyword evidence="6 12" id="KW-0479">Metal-binding</keyword>
<dbReference type="GO" id="GO:0016020">
    <property type="term" value="C:membrane"/>
    <property type="evidence" value="ECO:0007669"/>
    <property type="project" value="UniProtKB-SubCell"/>
</dbReference>
<evidence type="ECO:0000256" key="11">
    <source>
        <dbReference type="ARBA" id="ARBA00023136"/>
    </source>
</evidence>
<dbReference type="GO" id="GO:0016705">
    <property type="term" value="F:oxidoreductase activity, acting on paired donors, with incorporation or reduction of molecular oxygen"/>
    <property type="evidence" value="ECO:0007669"/>
    <property type="project" value="InterPro"/>
</dbReference>
<keyword evidence="16" id="KW-1185">Reference proteome</keyword>
<dbReference type="InterPro" id="IPR001128">
    <property type="entry name" value="Cyt_P450"/>
</dbReference>
<evidence type="ECO:0000256" key="9">
    <source>
        <dbReference type="ARBA" id="ARBA00023004"/>
    </source>
</evidence>
<keyword evidence="7 14" id="KW-1133">Transmembrane helix</keyword>
<dbReference type="GO" id="GO:0004497">
    <property type="term" value="F:monooxygenase activity"/>
    <property type="evidence" value="ECO:0007669"/>
    <property type="project" value="UniProtKB-KW"/>
</dbReference>
<evidence type="ECO:0000313" key="15">
    <source>
        <dbReference type="EMBL" id="KAF9483020.1"/>
    </source>
</evidence>
<accession>A0A9P5ZA46</accession>
<keyword evidence="5 14" id="KW-0812">Transmembrane</keyword>
<evidence type="ECO:0000256" key="5">
    <source>
        <dbReference type="ARBA" id="ARBA00022692"/>
    </source>
</evidence>
<dbReference type="InterPro" id="IPR002403">
    <property type="entry name" value="Cyt_P450_E_grp-IV"/>
</dbReference>
<feature type="binding site" description="axial binding residue" evidence="12">
    <location>
        <position position="442"/>
    </location>
    <ligand>
        <name>heme</name>
        <dbReference type="ChEBI" id="CHEBI:30413"/>
    </ligand>
    <ligandPart>
        <name>Fe</name>
        <dbReference type="ChEBI" id="CHEBI:18248"/>
    </ligandPart>
</feature>
<organism evidence="15 16">
    <name type="scientific">Pholiota conissans</name>
    <dbReference type="NCBI Taxonomy" id="109636"/>
    <lineage>
        <taxon>Eukaryota</taxon>
        <taxon>Fungi</taxon>
        <taxon>Dikarya</taxon>
        <taxon>Basidiomycota</taxon>
        <taxon>Agaricomycotina</taxon>
        <taxon>Agaricomycetes</taxon>
        <taxon>Agaricomycetidae</taxon>
        <taxon>Agaricales</taxon>
        <taxon>Agaricineae</taxon>
        <taxon>Strophariaceae</taxon>
        <taxon>Pholiota</taxon>
    </lineage>
</organism>
<evidence type="ECO:0000256" key="7">
    <source>
        <dbReference type="ARBA" id="ARBA00022989"/>
    </source>
</evidence>
<comment type="caution">
    <text evidence="15">The sequence shown here is derived from an EMBL/GenBank/DDBJ whole genome shotgun (WGS) entry which is preliminary data.</text>
</comment>
<dbReference type="InterPro" id="IPR017972">
    <property type="entry name" value="Cyt_P450_CS"/>
</dbReference>
<dbReference type="SUPFAM" id="SSF48264">
    <property type="entry name" value="Cytochrome P450"/>
    <property type="match status" value="1"/>
</dbReference>
<evidence type="ECO:0000313" key="16">
    <source>
        <dbReference type="Proteomes" id="UP000807469"/>
    </source>
</evidence>
<evidence type="ECO:0000256" key="1">
    <source>
        <dbReference type="ARBA" id="ARBA00001971"/>
    </source>
</evidence>
<dbReference type="AlphaFoldDB" id="A0A9P5ZA46"/>
<dbReference type="Proteomes" id="UP000807469">
    <property type="component" value="Unassembled WGS sequence"/>
</dbReference>
<name>A0A9P5ZA46_9AGAR</name>
<sequence length="499" mass="56892">MHVLDAAIADTRVLLGVGTLCYCLLVAYFTGQSRKLRHIPTTSPKAPLVSYLGAVRYVFSGKKFVEECLRKWPKSMFRAPDLVQWTVITTERDLVAELLRAPESTFSGRESNDELMQMKYTLGAPITANPYHFPIIRNKLRRSLPNLVPDIYEELILAFEKYLPVNDDWTPIKFADVIPKITCQASNRVLVGYPLCRDPDFMDLSVRFTFDIVTVAMILRSIPTFMRPLCNWLISSVPTQQRKAVKYIGPLIDARRKERELKGDDAQKPEDMITWLMDAATDEETTNEALSNRVLATFTHAIYYLASYPAYAQALREEVDMVVRNHGWSSLAIDSMVKVDSFIRESQRMNPLFNVGLSRLALKDYTFSDGTFIPRGTTVSANIHGPHFNDTTYENPSTFDPNRFIKRTQKDDSDSDSARARTTDITTTSNDFLAFGHGRHACPGRYFAASELKLLMAYVVAHYDLKFEKEGERPADWWIMASCLPNPKAEILFRKRSTE</sequence>
<dbReference type="GO" id="GO:0005506">
    <property type="term" value="F:iron ion binding"/>
    <property type="evidence" value="ECO:0007669"/>
    <property type="project" value="InterPro"/>
</dbReference>
<evidence type="ECO:0000256" key="6">
    <source>
        <dbReference type="ARBA" id="ARBA00022723"/>
    </source>
</evidence>
<evidence type="ECO:0000256" key="3">
    <source>
        <dbReference type="ARBA" id="ARBA00010617"/>
    </source>
</evidence>
<feature type="transmembrane region" description="Helical" evidence="14">
    <location>
        <begin position="12"/>
        <end position="30"/>
    </location>
</feature>
<keyword evidence="4 12" id="KW-0349">Heme</keyword>
<gene>
    <name evidence="15" type="ORF">BDN70DRAFT_929523</name>
</gene>
<dbReference type="EMBL" id="MU155158">
    <property type="protein sequence ID" value="KAF9483020.1"/>
    <property type="molecule type" value="Genomic_DNA"/>
</dbReference>
<evidence type="ECO:0000256" key="12">
    <source>
        <dbReference type="PIRSR" id="PIRSR602403-1"/>
    </source>
</evidence>
<comment type="subcellular location">
    <subcellularLocation>
        <location evidence="2">Membrane</location>
    </subcellularLocation>
</comment>
<evidence type="ECO:0000256" key="13">
    <source>
        <dbReference type="RuleBase" id="RU000461"/>
    </source>
</evidence>
<dbReference type="Gene3D" id="1.10.630.10">
    <property type="entry name" value="Cytochrome P450"/>
    <property type="match status" value="1"/>
</dbReference>
<reference evidence="15" key="1">
    <citation type="submission" date="2020-11" db="EMBL/GenBank/DDBJ databases">
        <authorList>
            <consortium name="DOE Joint Genome Institute"/>
            <person name="Ahrendt S."/>
            <person name="Riley R."/>
            <person name="Andreopoulos W."/>
            <person name="Labutti K."/>
            <person name="Pangilinan J."/>
            <person name="Ruiz-Duenas F.J."/>
            <person name="Barrasa J.M."/>
            <person name="Sanchez-Garcia M."/>
            <person name="Camarero S."/>
            <person name="Miyauchi S."/>
            <person name="Serrano A."/>
            <person name="Linde D."/>
            <person name="Babiker R."/>
            <person name="Drula E."/>
            <person name="Ayuso-Fernandez I."/>
            <person name="Pacheco R."/>
            <person name="Padilla G."/>
            <person name="Ferreira P."/>
            <person name="Barriuso J."/>
            <person name="Kellner H."/>
            <person name="Castanera R."/>
            <person name="Alfaro M."/>
            <person name="Ramirez L."/>
            <person name="Pisabarro A.G."/>
            <person name="Kuo A."/>
            <person name="Tritt A."/>
            <person name="Lipzen A."/>
            <person name="He G."/>
            <person name="Yan M."/>
            <person name="Ng V."/>
            <person name="Cullen D."/>
            <person name="Martin F."/>
            <person name="Rosso M.-N."/>
            <person name="Henrissat B."/>
            <person name="Hibbett D."/>
            <person name="Martinez A.T."/>
            <person name="Grigoriev I.V."/>
        </authorList>
    </citation>
    <scope>NUCLEOTIDE SEQUENCE</scope>
    <source>
        <strain evidence="15">CIRM-BRFM 674</strain>
    </source>
</reference>
<keyword evidence="11 14" id="KW-0472">Membrane</keyword>
<evidence type="ECO:0000256" key="4">
    <source>
        <dbReference type="ARBA" id="ARBA00022617"/>
    </source>
</evidence>
<dbReference type="PROSITE" id="PS00086">
    <property type="entry name" value="CYTOCHROME_P450"/>
    <property type="match status" value="1"/>
</dbReference>